<keyword evidence="1" id="KW-0812">Transmembrane</keyword>
<feature type="domain" description="Putative sensor" evidence="2">
    <location>
        <begin position="31"/>
        <end position="186"/>
    </location>
</feature>
<sequence length="190" mass="20241">MSELTIDRTGHFFARQLFAPLWDWRRNAYALTTLTGVAWFALSIATITGLAGTRLAALGVPVAVGLAFALALPAARLERRRHGLIGTAVPPRRGLLRAVAHLLLSVPLGGLGVGLIVFWALVSVRNLILFPFVYSWAMDLSTSWGGPTVVGAVAVHMAGGLAAFLLIPHLVRALTTLHAALTRRLLGPAE</sequence>
<keyword evidence="1" id="KW-0472">Membrane</keyword>
<keyword evidence="4" id="KW-1185">Reference proteome</keyword>
<dbReference type="RefSeq" id="WP_157034694.1">
    <property type="nucleotide sequence ID" value="NZ_AP023354.1"/>
</dbReference>
<proteinExistence type="predicted"/>
<evidence type="ECO:0000313" key="4">
    <source>
        <dbReference type="Proteomes" id="UP000680750"/>
    </source>
</evidence>
<feature type="transmembrane region" description="Helical" evidence="1">
    <location>
        <begin position="56"/>
        <end position="77"/>
    </location>
</feature>
<dbReference type="AlphaFoldDB" id="A0A810KXD0"/>
<feature type="transmembrane region" description="Helical" evidence="1">
    <location>
        <begin position="28"/>
        <end position="50"/>
    </location>
</feature>
<gene>
    <name evidence="3" type="ORF">Asera_10090</name>
</gene>
<evidence type="ECO:0000256" key="1">
    <source>
        <dbReference type="SAM" id="Phobius"/>
    </source>
</evidence>
<feature type="transmembrane region" description="Helical" evidence="1">
    <location>
        <begin position="144"/>
        <end position="167"/>
    </location>
</feature>
<protein>
    <recommendedName>
        <fullName evidence="2">Putative sensor domain-containing protein</fullName>
    </recommendedName>
</protein>
<organism evidence="3 4">
    <name type="scientific">Actinocatenispora sera</name>
    <dbReference type="NCBI Taxonomy" id="390989"/>
    <lineage>
        <taxon>Bacteria</taxon>
        <taxon>Bacillati</taxon>
        <taxon>Actinomycetota</taxon>
        <taxon>Actinomycetes</taxon>
        <taxon>Micromonosporales</taxon>
        <taxon>Micromonosporaceae</taxon>
        <taxon>Actinocatenispora</taxon>
    </lineage>
</organism>
<keyword evidence="1" id="KW-1133">Transmembrane helix</keyword>
<feature type="transmembrane region" description="Helical" evidence="1">
    <location>
        <begin position="98"/>
        <end position="124"/>
    </location>
</feature>
<name>A0A810KXD0_9ACTN</name>
<dbReference type="InterPro" id="IPR025828">
    <property type="entry name" value="Put_sensor_dom"/>
</dbReference>
<evidence type="ECO:0000313" key="3">
    <source>
        <dbReference type="EMBL" id="BCJ26901.1"/>
    </source>
</evidence>
<dbReference type="EMBL" id="AP023354">
    <property type="protein sequence ID" value="BCJ26901.1"/>
    <property type="molecule type" value="Genomic_DNA"/>
</dbReference>
<accession>A0A810KXD0</accession>
<dbReference type="KEGG" id="aser:Asera_10090"/>
<reference evidence="3" key="1">
    <citation type="submission" date="2020-08" db="EMBL/GenBank/DDBJ databases">
        <title>Whole genome shotgun sequence of Actinocatenispora sera NBRC 101916.</title>
        <authorList>
            <person name="Komaki H."/>
            <person name="Tamura T."/>
        </authorList>
    </citation>
    <scope>NUCLEOTIDE SEQUENCE</scope>
    <source>
        <strain evidence="3">NBRC 101916</strain>
    </source>
</reference>
<dbReference type="Pfam" id="PF13796">
    <property type="entry name" value="Sensor"/>
    <property type="match status" value="1"/>
</dbReference>
<dbReference type="Proteomes" id="UP000680750">
    <property type="component" value="Chromosome"/>
</dbReference>
<evidence type="ECO:0000259" key="2">
    <source>
        <dbReference type="Pfam" id="PF13796"/>
    </source>
</evidence>